<gene>
    <name evidence="2" type="ORF">D6D85_02875</name>
</gene>
<accession>A0A429GTN7</accession>
<sequence>MLEWVVVFLLFLIFLVWAYYRGRISEIAMRRATDLFNEWKERELEKQVEMRLKPELEKWKEIEEENIRRDAISRSISTILGKVGESLAPLLIWQEYGVNPKDMRFLGTPVDYIVFKGLSNENPEEIWFVEVKSGKSTELTTRERRIRDLVESKKVRWITLHLQSELEKLRAGL</sequence>
<organism evidence="2 3">
    <name type="scientific">Candidatus Methanodesulfokora washburnensis</name>
    <dbReference type="NCBI Taxonomy" id="2478471"/>
    <lineage>
        <taxon>Archaea</taxon>
        <taxon>Thermoproteota</taxon>
        <taxon>Candidatus Korarchaeia</taxon>
        <taxon>Candidatus Korarchaeia incertae sedis</taxon>
        <taxon>Candidatus Methanodesulfokora</taxon>
    </lineage>
</organism>
<dbReference type="InterPro" id="IPR019287">
    <property type="entry name" value="Hday_junct_resolvase-rel_dom"/>
</dbReference>
<dbReference type="RefSeq" id="WP_125670554.1">
    <property type="nucleotide sequence ID" value="NZ_RCOS01000039.1"/>
</dbReference>
<evidence type="ECO:0000313" key="2">
    <source>
        <dbReference type="EMBL" id="RSN77200.1"/>
    </source>
</evidence>
<protein>
    <recommendedName>
        <fullName evidence="1">Holliday junction resolvase-related domain-containing protein</fullName>
    </recommendedName>
</protein>
<evidence type="ECO:0000259" key="1">
    <source>
        <dbReference type="Pfam" id="PF10107"/>
    </source>
</evidence>
<dbReference type="Proteomes" id="UP000277582">
    <property type="component" value="Unassembled WGS sequence"/>
</dbReference>
<dbReference type="OrthoDB" id="29270at2157"/>
<feature type="domain" description="Holliday junction resolvase-related" evidence="1">
    <location>
        <begin position="11"/>
        <end position="161"/>
    </location>
</feature>
<dbReference type="EMBL" id="RCOS01000039">
    <property type="protein sequence ID" value="RSN77200.1"/>
    <property type="molecule type" value="Genomic_DNA"/>
</dbReference>
<dbReference type="Pfam" id="PF10107">
    <property type="entry name" value="Endonuc_Holl"/>
    <property type="match status" value="1"/>
</dbReference>
<comment type="caution">
    <text evidence="2">The sequence shown here is derived from an EMBL/GenBank/DDBJ whole genome shotgun (WGS) entry which is preliminary data.</text>
</comment>
<name>A0A429GTN7_9CREN</name>
<proteinExistence type="predicted"/>
<dbReference type="AlphaFoldDB" id="A0A429GTN7"/>
<evidence type="ECO:0000313" key="3">
    <source>
        <dbReference type="Proteomes" id="UP000277582"/>
    </source>
</evidence>
<keyword evidence="3" id="KW-1185">Reference proteome</keyword>
<reference evidence="2 3" key="1">
    <citation type="submission" date="2018-10" db="EMBL/GenBank/DDBJ databases">
        <title>Co-occurring genomic capacity for anaerobic methane metabolism and dissimilatory sulfite reduction discovered in the Korarchaeota.</title>
        <authorList>
            <person name="Mckay L.J."/>
            <person name="Dlakic M."/>
            <person name="Fields M.W."/>
            <person name="Delmont T.O."/>
            <person name="Eren A.M."/>
            <person name="Jay Z.J."/>
            <person name="Klingelsmith K.B."/>
            <person name="Rusch D.B."/>
            <person name="Inskeep W.P."/>
        </authorList>
    </citation>
    <scope>NUCLEOTIDE SEQUENCE [LARGE SCALE GENOMIC DNA]</scope>
    <source>
        <strain evidence="2 3">MDKW</strain>
    </source>
</reference>